<dbReference type="RefSeq" id="YP_006908609.1">
    <property type="nucleotide sequence ID" value="NC_018875.1"/>
</dbReference>
<keyword evidence="2" id="KW-0233">DNA recombination</keyword>
<dbReference type="SUPFAM" id="SSF56349">
    <property type="entry name" value="DNA breaking-rejoining enzymes"/>
    <property type="match status" value="1"/>
</dbReference>
<protein>
    <submittedName>
        <fullName evidence="4">VLF-1</fullName>
    </submittedName>
</protein>
<evidence type="ECO:0000259" key="3">
    <source>
        <dbReference type="Pfam" id="PF00589"/>
    </source>
</evidence>
<sequence length="368" mass="42263">MTITRSHELYDLWKLSIKSKPLYVPAFDATVERQKKPENLIVPGEKKNLWQSLGKTKEYKESTKREFRTFFFIIVFCLIEDEDLGSYHYYTLDRELISLRDGTSLMDFETFLERLLVVAKNVEKKRLQAIINYYTNSINAPRYKIPSGVAMPKDRLKHQQLMVNKKIDLHDEVIQPISKYITDYVMHMNPAQNIKLYRAAIAFNIIKATGLRISNAYTIKLDDLRLLLNKKEIKVNGLAMKWNPAPFSYVKNVDNRALTAAIAMYEKVPNALNKISMKSGTKFSDMDVLVDAVNSSADLNFTSNMIRKYVADRLVQKGVPLSKTSKLMNHKSVSTTKHYVNKYHPGPTVYSSDSDSDTGDFYATVVNV</sequence>
<name>K4EQ31_9BBAC</name>
<dbReference type="GO" id="GO:0006310">
    <property type="term" value="P:DNA recombination"/>
    <property type="evidence" value="ECO:0007669"/>
    <property type="project" value="UniProtKB-KW"/>
</dbReference>
<evidence type="ECO:0000256" key="2">
    <source>
        <dbReference type="ARBA" id="ARBA00023172"/>
    </source>
</evidence>
<dbReference type="KEGG" id="vg:13842629"/>
<evidence type="ECO:0000313" key="5">
    <source>
        <dbReference type="Proteomes" id="UP000201571"/>
    </source>
</evidence>
<feature type="domain" description="Tyr recombinase" evidence="3">
    <location>
        <begin position="196"/>
        <end position="342"/>
    </location>
</feature>
<accession>K4EQ31</accession>
<organism evidence="4 5">
    <name type="scientific">Epinotia aporema granulovirus</name>
    <dbReference type="NCBI Taxonomy" id="166056"/>
    <lineage>
        <taxon>Viruses</taxon>
        <taxon>Viruses incertae sedis</taxon>
        <taxon>Naldaviricetes</taxon>
        <taxon>Lefavirales</taxon>
        <taxon>Baculoviridae</taxon>
        <taxon>Betabaculovirus</taxon>
        <taxon>Betabaculovirus epaporemae</taxon>
    </lineage>
</organism>
<dbReference type="EMBL" id="JN408834">
    <property type="protein sequence ID" value="AER41527.1"/>
    <property type="molecule type" value="Genomic_DNA"/>
</dbReference>
<dbReference type="InterPro" id="IPR013762">
    <property type="entry name" value="Integrase-like_cat_sf"/>
</dbReference>
<dbReference type="GO" id="GO:0003677">
    <property type="term" value="F:DNA binding"/>
    <property type="evidence" value="ECO:0007669"/>
    <property type="project" value="InterPro"/>
</dbReference>
<dbReference type="Proteomes" id="UP000201571">
    <property type="component" value="Segment"/>
</dbReference>
<dbReference type="Gene3D" id="1.10.443.10">
    <property type="entry name" value="Intergrase catalytic core"/>
    <property type="match status" value="1"/>
</dbReference>
<dbReference type="GeneID" id="13842629"/>
<dbReference type="Pfam" id="PF00589">
    <property type="entry name" value="Phage_integrase"/>
    <property type="match status" value="1"/>
</dbReference>
<evidence type="ECO:0000313" key="4">
    <source>
        <dbReference type="EMBL" id="AER41527.1"/>
    </source>
</evidence>
<gene>
    <name evidence="4" type="primary">vlf-1</name>
</gene>
<keyword evidence="5" id="KW-1185">Reference proteome</keyword>
<proteinExistence type="inferred from homology"/>
<evidence type="ECO:0000256" key="1">
    <source>
        <dbReference type="ARBA" id="ARBA00008857"/>
    </source>
</evidence>
<dbReference type="InterPro" id="IPR011010">
    <property type="entry name" value="DNA_brk_join_enz"/>
</dbReference>
<dbReference type="CDD" id="cd00397">
    <property type="entry name" value="DNA_BRE_C"/>
    <property type="match status" value="1"/>
</dbReference>
<dbReference type="InterPro" id="IPR002104">
    <property type="entry name" value="Integrase_catalytic"/>
</dbReference>
<dbReference type="OrthoDB" id="5217at10239"/>
<dbReference type="GO" id="GO:0015074">
    <property type="term" value="P:DNA integration"/>
    <property type="evidence" value="ECO:0007669"/>
    <property type="project" value="InterPro"/>
</dbReference>
<reference evidence="4 5" key="1">
    <citation type="journal article" date="2012" name="BMC Genomics">
        <title>Genome of Epinotia aporema granulovirus (EpapGV), a polyorganotropic fast killing betabaculovirus with a novel thymidylate kinase gene.</title>
        <authorList>
            <person name="Ferrelli M.L."/>
            <person name="Salvador R."/>
            <person name="Biedma M.E."/>
            <person name="Berretta M.F."/>
            <person name="Haase S."/>
            <person name="Sciocco-Cap A."/>
            <person name="Ghiringhelli P.D."/>
            <person name="Romanowski V."/>
        </authorList>
    </citation>
    <scope>NUCLEOTIDE SEQUENCE [LARGE SCALE GENOMIC DNA]</scope>
</reference>
<comment type="similarity">
    <text evidence="1">Belongs to the 'phage' integrase family.</text>
</comment>